<organism evidence="1 2">
    <name type="scientific">Rhipicephalus microplus</name>
    <name type="common">Cattle tick</name>
    <name type="synonym">Boophilus microplus</name>
    <dbReference type="NCBI Taxonomy" id="6941"/>
    <lineage>
        <taxon>Eukaryota</taxon>
        <taxon>Metazoa</taxon>
        <taxon>Ecdysozoa</taxon>
        <taxon>Arthropoda</taxon>
        <taxon>Chelicerata</taxon>
        <taxon>Arachnida</taxon>
        <taxon>Acari</taxon>
        <taxon>Parasitiformes</taxon>
        <taxon>Ixodida</taxon>
        <taxon>Ixodoidea</taxon>
        <taxon>Ixodidae</taxon>
        <taxon>Rhipicephalinae</taxon>
        <taxon>Rhipicephalus</taxon>
        <taxon>Boophilus</taxon>
    </lineage>
</organism>
<keyword evidence="2" id="KW-1185">Reference proteome</keyword>
<comment type="caution">
    <text evidence="1">The sequence shown here is derived from an EMBL/GenBank/DDBJ whole genome shotgun (WGS) entry which is preliminary data.</text>
</comment>
<dbReference type="Pfam" id="PF10344">
    <property type="entry name" value="Hobbit"/>
    <property type="match status" value="1"/>
</dbReference>
<proteinExistence type="predicted"/>
<reference evidence="1" key="2">
    <citation type="submission" date="2021-09" db="EMBL/GenBank/DDBJ databases">
        <authorList>
            <person name="Jia N."/>
            <person name="Wang J."/>
            <person name="Shi W."/>
            <person name="Du L."/>
            <person name="Sun Y."/>
            <person name="Zhan W."/>
            <person name="Jiang J."/>
            <person name="Wang Q."/>
            <person name="Zhang B."/>
            <person name="Ji P."/>
            <person name="Sakyi L.B."/>
            <person name="Cui X."/>
            <person name="Yuan T."/>
            <person name="Jiang B."/>
            <person name="Yang W."/>
            <person name="Lam T.T.-Y."/>
            <person name="Chang Q."/>
            <person name="Ding S."/>
            <person name="Wang X."/>
            <person name="Zhu J."/>
            <person name="Ruan X."/>
            <person name="Zhao L."/>
            <person name="Wei J."/>
            <person name="Que T."/>
            <person name="Du C."/>
            <person name="Cheng J."/>
            <person name="Dai P."/>
            <person name="Han X."/>
            <person name="Huang E."/>
            <person name="Gao Y."/>
            <person name="Liu J."/>
            <person name="Shao H."/>
            <person name="Ye R."/>
            <person name="Li L."/>
            <person name="Wei W."/>
            <person name="Wang X."/>
            <person name="Wang C."/>
            <person name="Huo Q."/>
            <person name="Li W."/>
            <person name="Guo W."/>
            <person name="Chen H."/>
            <person name="Chen S."/>
            <person name="Zhou L."/>
            <person name="Zhou L."/>
            <person name="Ni X."/>
            <person name="Tian J."/>
            <person name="Zhou Y."/>
            <person name="Sheng Y."/>
            <person name="Liu T."/>
            <person name="Pan Y."/>
            <person name="Xia L."/>
            <person name="Li J."/>
            <person name="Zhao F."/>
            <person name="Cao W."/>
        </authorList>
    </citation>
    <scope>NUCLEOTIDE SEQUENCE</scope>
    <source>
        <strain evidence="1">Rmic-2018</strain>
        <tissue evidence="1">Larvae</tissue>
    </source>
</reference>
<dbReference type="Proteomes" id="UP000821866">
    <property type="component" value="Chromosome 8"/>
</dbReference>
<dbReference type="AlphaFoldDB" id="A0A9J6DCR4"/>
<accession>A0A9J6DCR4</accession>
<reference evidence="1" key="1">
    <citation type="journal article" date="2020" name="Cell">
        <title>Large-Scale Comparative Analyses of Tick Genomes Elucidate Their Genetic Diversity and Vector Capacities.</title>
        <authorList>
            <consortium name="Tick Genome and Microbiome Consortium (TIGMIC)"/>
            <person name="Jia N."/>
            <person name="Wang J."/>
            <person name="Shi W."/>
            <person name="Du L."/>
            <person name="Sun Y."/>
            <person name="Zhan W."/>
            <person name="Jiang J.F."/>
            <person name="Wang Q."/>
            <person name="Zhang B."/>
            <person name="Ji P."/>
            <person name="Bell-Sakyi L."/>
            <person name="Cui X.M."/>
            <person name="Yuan T.T."/>
            <person name="Jiang B.G."/>
            <person name="Yang W.F."/>
            <person name="Lam T.T."/>
            <person name="Chang Q.C."/>
            <person name="Ding S.J."/>
            <person name="Wang X.J."/>
            <person name="Zhu J.G."/>
            <person name="Ruan X.D."/>
            <person name="Zhao L."/>
            <person name="Wei J.T."/>
            <person name="Ye R.Z."/>
            <person name="Que T.C."/>
            <person name="Du C.H."/>
            <person name="Zhou Y.H."/>
            <person name="Cheng J.X."/>
            <person name="Dai P.F."/>
            <person name="Guo W.B."/>
            <person name="Han X.H."/>
            <person name="Huang E.J."/>
            <person name="Li L.F."/>
            <person name="Wei W."/>
            <person name="Gao Y.C."/>
            <person name="Liu J.Z."/>
            <person name="Shao H.Z."/>
            <person name="Wang X."/>
            <person name="Wang C.C."/>
            <person name="Yang T.C."/>
            <person name="Huo Q.B."/>
            <person name="Li W."/>
            <person name="Chen H.Y."/>
            <person name="Chen S.E."/>
            <person name="Zhou L.G."/>
            <person name="Ni X.B."/>
            <person name="Tian J.H."/>
            <person name="Sheng Y."/>
            <person name="Liu T."/>
            <person name="Pan Y.S."/>
            <person name="Xia L.Y."/>
            <person name="Li J."/>
            <person name="Zhao F."/>
            <person name="Cao W.C."/>
        </authorList>
    </citation>
    <scope>NUCLEOTIDE SEQUENCE</scope>
    <source>
        <strain evidence="1">Rmic-2018</strain>
    </source>
</reference>
<dbReference type="InterPro" id="IPR045167">
    <property type="entry name" value="Hobbit"/>
</dbReference>
<dbReference type="VEuPathDB" id="VectorBase:LOC119181763"/>
<gene>
    <name evidence="1" type="ORF">HPB51_022218</name>
</gene>
<name>A0A9J6DCR4_RHIMP</name>
<evidence type="ECO:0000313" key="1">
    <source>
        <dbReference type="EMBL" id="KAH8019795.1"/>
    </source>
</evidence>
<sequence>MSYFNDPSMHFLSVARVSYGRETKALRGSVSTAPEEDTPVHLPVVHSLKSAWTKHNRDVVFGLFDSYVDAKLLRRNLSTEALRGFRVDEQPLTSPELRPRRGFI</sequence>
<evidence type="ECO:0000313" key="2">
    <source>
        <dbReference type="Proteomes" id="UP000821866"/>
    </source>
</evidence>
<protein>
    <submittedName>
        <fullName evidence="1">Uncharacterized protein</fullName>
    </submittedName>
</protein>
<dbReference type="EMBL" id="JABSTU010000010">
    <property type="protein sequence ID" value="KAH8019795.1"/>
    <property type="molecule type" value="Genomic_DNA"/>
</dbReference>